<keyword evidence="1" id="KW-1133">Transmembrane helix</keyword>
<dbReference type="eggNOG" id="ENOG503304I">
    <property type="taxonomic scope" value="Bacteria"/>
</dbReference>
<evidence type="ECO:0000313" key="2">
    <source>
        <dbReference type="EMBL" id="EEO24334.2"/>
    </source>
</evidence>
<evidence type="ECO:0008006" key="4">
    <source>
        <dbReference type="Google" id="ProtNLM"/>
    </source>
</evidence>
<gene>
    <name evidence="2" type="ORF">HRAG_01391</name>
</gene>
<keyword evidence="1" id="KW-0472">Membrane</keyword>
<protein>
    <recommendedName>
        <fullName evidence="4">DUF1574 domain-containing protein</fullName>
    </recommendedName>
</protein>
<reference evidence="2 3" key="1">
    <citation type="journal article" date="2014" name="Genome Announc.">
        <title>Draft genome sequences of six enterohepatic helicobacter species isolated from humans and one from rhesus macaques.</title>
        <authorList>
            <person name="Shen Z."/>
            <person name="Sheh A."/>
            <person name="Young S.K."/>
            <person name="Abouelliel A."/>
            <person name="Ward D.V."/>
            <person name="Earl A.M."/>
            <person name="Fox J.G."/>
        </authorList>
    </citation>
    <scope>NUCLEOTIDE SEQUENCE [LARGE SCALE GENOMIC DNA]</scope>
    <source>
        <strain evidence="2 3">ATCC 43879</strain>
    </source>
</reference>
<keyword evidence="1" id="KW-0812">Transmembrane</keyword>
<dbReference type="HOGENOM" id="CLU_841372_0_0_7"/>
<evidence type="ECO:0000313" key="3">
    <source>
        <dbReference type="Proteomes" id="UP000005085"/>
    </source>
</evidence>
<name>C3XH45_9HELI</name>
<dbReference type="EMBL" id="ACDN02000023">
    <property type="protein sequence ID" value="EEO24334.2"/>
    <property type="molecule type" value="Genomic_DNA"/>
</dbReference>
<evidence type="ECO:0000256" key="1">
    <source>
        <dbReference type="SAM" id="Phobius"/>
    </source>
</evidence>
<accession>C3XH45</accession>
<sequence>MRYKKAVFIMILLQPFYLLCLYCLVFFGQIFYMHIEYAIHSNKKYKTQQAHNADIIMIGNSRANAGFIPNEIKDSNSINLSVGGSSPITGFYTLKRYLQHNKPPKVVVLSYSADYFIDPSDYFWQGGVKTRFLEFNEIFEVLEHAKALSECVSFEKSGGGCEKIDVYKYFLDLRNFGEELSAIDITLRRYRTNRKIFAELDESKGHFYYGRKSAAHGNFSEVSLKDFSVSPLASYYLHEIASLAKQHGIIVAMYAMPYNAYSQPNFNPQFLQKYTNFYNTLEAQYGIIALNKPYIMPDEAFGDPAHLYAGAKEVTWDIYDKLIAKNLLKQ</sequence>
<keyword evidence="3" id="KW-1185">Reference proteome</keyword>
<dbReference type="OrthoDB" id="5328131at2"/>
<organism evidence="2 3">
    <name type="scientific">Helicobacter bilis ATCC 43879</name>
    <dbReference type="NCBI Taxonomy" id="613026"/>
    <lineage>
        <taxon>Bacteria</taxon>
        <taxon>Pseudomonadati</taxon>
        <taxon>Campylobacterota</taxon>
        <taxon>Epsilonproteobacteria</taxon>
        <taxon>Campylobacterales</taxon>
        <taxon>Helicobacteraceae</taxon>
        <taxon>Helicobacter</taxon>
    </lineage>
</organism>
<comment type="caution">
    <text evidence="2">The sequence shown here is derived from an EMBL/GenBank/DDBJ whole genome shotgun (WGS) entry which is preliminary data.</text>
</comment>
<dbReference type="AlphaFoldDB" id="C3XH45"/>
<dbReference type="Proteomes" id="UP000005085">
    <property type="component" value="Unassembled WGS sequence"/>
</dbReference>
<proteinExistence type="predicted"/>
<feature type="transmembrane region" description="Helical" evidence="1">
    <location>
        <begin position="7"/>
        <end position="32"/>
    </location>
</feature>
<dbReference type="RefSeq" id="WP_020995627.1">
    <property type="nucleotide sequence ID" value="NZ_KI392035.1"/>
</dbReference>